<gene>
    <name evidence="2" type="ORF">UFOPK1683_00445</name>
</gene>
<name>A0A6J6DTE6_9ZZZZ</name>
<evidence type="ECO:0000313" key="2">
    <source>
        <dbReference type="EMBL" id="CAB4566756.1"/>
    </source>
</evidence>
<dbReference type="Gene3D" id="3.50.50.60">
    <property type="entry name" value="FAD/NAD(P)-binding domain"/>
    <property type="match status" value="1"/>
</dbReference>
<feature type="domain" description="FAD dependent oxidoreductase" evidence="1">
    <location>
        <begin position="43"/>
        <end position="409"/>
    </location>
</feature>
<dbReference type="InterPro" id="IPR006076">
    <property type="entry name" value="FAD-dep_OxRdtase"/>
</dbReference>
<proteinExistence type="predicted"/>
<dbReference type="Pfam" id="PF01266">
    <property type="entry name" value="DAO"/>
    <property type="match status" value="1"/>
</dbReference>
<sequence>MGGYQQDERFLDAIADADSFPYWFDDADEPESNPMLVHAETCDLCIVGGGYTGLWTAILAKERDPDRDVVLIEAHEIGSAASGRNGGFMDSSLTHGIANAQQRFPDEVGLLEDLGLENLNEIEAAIKRYNIDCDFERNGVIEIASTRHSATYLDELKDDYDQLREFGHKVEWLDEVTVRKEVASPIFTGGMWCKDTAALVDPARLAWGLKRAAEQLGVRIYEDTKAVGLDYSPGGIVVETPLSKVHAKRVALATNAFKPLLRRMHNYIAPVYDYCLTTEPLTPQQLESIGWKNRQGLSDISNQFHYYRLTADNRILWGGYDAVYFFGGKVNSELESRPETWAKLSQHFFETFPQLEGVRFSHVWGGAIDTCSRYSVFWGQAMRDRVAYAIGYTGLGVASSRFGAEVMLDMIDGRKTPATQTQFVQSKPLPFPPEPFRFIGIQTTRWALNREDKTGKRNLWLRSLDQLGLGFDS</sequence>
<dbReference type="AlphaFoldDB" id="A0A6J6DTE6"/>
<dbReference type="InterPro" id="IPR036188">
    <property type="entry name" value="FAD/NAD-bd_sf"/>
</dbReference>
<evidence type="ECO:0000259" key="1">
    <source>
        <dbReference type="Pfam" id="PF01266"/>
    </source>
</evidence>
<dbReference type="Gene3D" id="3.30.9.10">
    <property type="entry name" value="D-Amino Acid Oxidase, subunit A, domain 2"/>
    <property type="match status" value="1"/>
</dbReference>
<dbReference type="SUPFAM" id="SSF51905">
    <property type="entry name" value="FAD/NAD(P)-binding domain"/>
    <property type="match status" value="1"/>
</dbReference>
<protein>
    <submittedName>
        <fullName evidence="2">Unannotated protein</fullName>
    </submittedName>
</protein>
<dbReference type="GO" id="GO:0005737">
    <property type="term" value="C:cytoplasm"/>
    <property type="evidence" value="ECO:0007669"/>
    <property type="project" value="TreeGrafter"/>
</dbReference>
<organism evidence="2">
    <name type="scientific">freshwater metagenome</name>
    <dbReference type="NCBI Taxonomy" id="449393"/>
    <lineage>
        <taxon>unclassified sequences</taxon>
        <taxon>metagenomes</taxon>
        <taxon>ecological metagenomes</taxon>
    </lineage>
</organism>
<dbReference type="PANTHER" id="PTHR13847:SF281">
    <property type="entry name" value="FAD DEPENDENT OXIDOREDUCTASE DOMAIN-CONTAINING PROTEIN"/>
    <property type="match status" value="1"/>
</dbReference>
<dbReference type="EMBL" id="CAEZTL010000029">
    <property type="protein sequence ID" value="CAB4566756.1"/>
    <property type="molecule type" value="Genomic_DNA"/>
</dbReference>
<reference evidence="2" key="1">
    <citation type="submission" date="2020-05" db="EMBL/GenBank/DDBJ databases">
        <authorList>
            <person name="Chiriac C."/>
            <person name="Salcher M."/>
            <person name="Ghai R."/>
            <person name="Kavagutti S V."/>
        </authorList>
    </citation>
    <scope>NUCLEOTIDE SEQUENCE</scope>
</reference>
<accession>A0A6J6DTE6</accession>
<dbReference type="PANTHER" id="PTHR13847">
    <property type="entry name" value="SARCOSINE DEHYDROGENASE-RELATED"/>
    <property type="match status" value="1"/>
</dbReference>